<keyword evidence="3" id="KW-0170">Cobalt</keyword>
<keyword evidence="4" id="KW-0028">Amino-acid biosynthesis</keyword>
<comment type="similarity">
    <text evidence="1 4">Belongs to the class-II DAHP synthase family.</text>
</comment>
<dbReference type="EC" id="2.5.1.54" evidence="4"/>
<feature type="binding site" evidence="3">
    <location>
        <position position="138"/>
    </location>
    <ligand>
        <name>phosphoenolpyruvate</name>
        <dbReference type="ChEBI" id="CHEBI:58702"/>
    </ligand>
</feature>
<reference evidence="6 7" key="1">
    <citation type="submission" date="2020-12" db="EMBL/GenBank/DDBJ databases">
        <title>FDA dAtabase for Regulatory Grade micrObial Sequences (FDA-ARGOS): Supporting development and validation of Infectious Disease Dx tests.</title>
        <authorList>
            <person name="Sproer C."/>
            <person name="Gronow S."/>
            <person name="Severitt S."/>
            <person name="Schroder I."/>
            <person name="Tallon L."/>
            <person name="Sadzewicz L."/>
            <person name="Zhao X."/>
            <person name="Boylan J."/>
            <person name="Ott S."/>
            <person name="Bowen H."/>
            <person name="Vavikolanu K."/>
            <person name="Mehta A."/>
            <person name="Aluvathingal J."/>
            <person name="Nadendla S."/>
            <person name="Lowell S."/>
            <person name="Myers T."/>
            <person name="Yan Y."/>
            <person name="Sichtig H."/>
        </authorList>
    </citation>
    <scope>NUCLEOTIDE SEQUENCE [LARGE SCALE GENOMIC DNA]</scope>
    <source>
        <strain evidence="6 7">FDAARGOS_985</strain>
    </source>
</reference>
<protein>
    <recommendedName>
        <fullName evidence="4">Phospho-2-dehydro-3-deoxyheptonate aldolase</fullName>
        <ecNumber evidence="4">2.5.1.54</ecNumber>
    </recommendedName>
</protein>
<dbReference type="GO" id="GO:0003849">
    <property type="term" value="F:3-deoxy-7-phosphoheptulonate synthase activity"/>
    <property type="evidence" value="ECO:0007669"/>
    <property type="project" value="UniProtKB-EC"/>
</dbReference>
<feature type="region of interest" description="Disordered" evidence="5">
    <location>
        <begin position="1"/>
        <end position="35"/>
    </location>
</feature>
<dbReference type="Pfam" id="PF01474">
    <property type="entry name" value="DAHP_synth_2"/>
    <property type="match status" value="1"/>
</dbReference>
<dbReference type="Gene3D" id="3.20.20.70">
    <property type="entry name" value="Aldolase class I"/>
    <property type="match status" value="1"/>
</dbReference>
<feature type="binding site" evidence="3">
    <location>
        <begin position="294"/>
        <end position="295"/>
    </location>
    <ligand>
        <name>phosphoenolpyruvate</name>
        <dbReference type="ChEBI" id="CHEBI:58702"/>
    </ligand>
</feature>
<evidence type="ECO:0000256" key="1">
    <source>
        <dbReference type="ARBA" id="ARBA00008911"/>
    </source>
</evidence>
<comment type="cofactor">
    <cofactor evidence="3">
        <name>Mn(2+)</name>
        <dbReference type="ChEBI" id="CHEBI:29035"/>
    </cofactor>
    <cofactor evidence="3">
        <name>Co(2+)</name>
        <dbReference type="ChEBI" id="CHEBI:48828"/>
    </cofactor>
    <cofactor evidence="3">
        <name>Cd(2+)</name>
        <dbReference type="ChEBI" id="CHEBI:48775"/>
    </cofactor>
    <text evidence="3">Binds 1 divalent cation per subunit. The enzyme is active with manganese, cobalt or cadmium ions.</text>
</comment>
<comment type="pathway">
    <text evidence="4">Metabolic intermediate biosynthesis; chorismate biosynthesis; chorismate from D-erythrose 4-phosphate and phosphoenolpyruvate: step 1/7.</text>
</comment>
<keyword evidence="3" id="KW-0464">Manganese</keyword>
<dbReference type="RefSeq" id="WP_070778219.1">
    <property type="nucleotide sequence ID" value="NZ_CP066065.1"/>
</dbReference>
<evidence type="ECO:0000256" key="3">
    <source>
        <dbReference type="PIRSR" id="PIRSR602480-1"/>
    </source>
</evidence>
<feature type="binding site" evidence="3">
    <location>
        <position position="380"/>
    </location>
    <ligand>
        <name>Mn(2+)</name>
        <dbReference type="ChEBI" id="CHEBI:29035"/>
    </ligand>
</feature>
<keyword evidence="2 4" id="KW-0808">Transferase</keyword>
<dbReference type="InterPro" id="IPR002480">
    <property type="entry name" value="DAHP_synth_2"/>
</dbReference>
<sequence>MIPSFTPGRGGEPVRKPRSRRVPERLWSPDSGERAPWDTWRTLDAAQQPAYADADRVNEVTAQLRRQPPLVFAGEVDDLRTWMGAASRGEAFVLMGGDCAETFAEATADHVRLKIQTLLQMAVVLTYGASLPVIKVGRIAGQYAKPRSSDMETRDGVTLPSYRGDAVNSFEFTPDAREPDPQRLLSLYNRAASTLNLIRAFTKGGYADLRQVHRWNQGFMSNPAYARYESLAKDIHRAIKFMGAAGVDFETLRDVDLYSSHEALLLEYESAMTRIDSRTGEPYNTSAHFLWAGERTREEEGAHIELLSRVRNPIGVKLGPSTTPEQMRSLIDRLNPDGEEGRLTFITRMGASHIREALPPLLEAAREDGRPLTWVTDPMHGNTITLSTGCKTRRFETIMDEVRGFFEAHESCGTVPGGLHVELTGDDVTEVIGGSERIDEKSLRKRYETLVDPRLNHQQSLEMAFQVAQYLEGSSPTKDETAS</sequence>
<evidence type="ECO:0000256" key="2">
    <source>
        <dbReference type="ARBA" id="ARBA00022679"/>
    </source>
</evidence>
<dbReference type="PANTHER" id="PTHR21337">
    <property type="entry name" value="PHOSPHO-2-DEHYDRO-3-DEOXYHEPTONATE ALDOLASE 1, 2"/>
    <property type="match status" value="1"/>
</dbReference>
<keyword evidence="3" id="KW-0104">Cadmium</keyword>
<dbReference type="GO" id="GO:0009073">
    <property type="term" value="P:aromatic amino acid family biosynthetic process"/>
    <property type="evidence" value="ECO:0007669"/>
    <property type="project" value="UniProtKB-KW"/>
</dbReference>
<feature type="binding site" evidence="3">
    <location>
        <position position="99"/>
    </location>
    <ligand>
        <name>Mn(2+)</name>
        <dbReference type="ChEBI" id="CHEBI:29035"/>
    </ligand>
</feature>
<evidence type="ECO:0000256" key="4">
    <source>
        <dbReference type="RuleBase" id="RU363071"/>
    </source>
</evidence>
<evidence type="ECO:0000256" key="5">
    <source>
        <dbReference type="SAM" id="MobiDB-lite"/>
    </source>
</evidence>
<dbReference type="GO" id="GO:0008652">
    <property type="term" value="P:amino acid biosynthetic process"/>
    <property type="evidence" value="ECO:0007669"/>
    <property type="project" value="UniProtKB-KW"/>
</dbReference>
<dbReference type="InterPro" id="IPR013785">
    <property type="entry name" value="Aldolase_TIM"/>
</dbReference>
<dbReference type="PANTHER" id="PTHR21337:SF0">
    <property type="entry name" value="PHOSPHO-2-DEHYDRO-3-DEOXYHEPTONATE ALDOLASE"/>
    <property type="match status" value="1"/>
</dbReference>
<evidence type="ECO:0000313" key="7">
    <source>
        <dbReference type="Proteomes" id="UP000595220"/>
    </source>
</evidence>
<dbReference type="EMBL" id="CP066065">
    <property type="protein sequence ID" value="QQC44320.1"/>
    <property type="molecule type" value="Genomic_DNA"/>
</dbReference>
<gene>
    <name evidence="6" type="ORF">I6H42_02615</name>
</gene>
<keyword evidence="7" id="KW-1185">Reference proteome</keyword>
<feature type="binding site" evidence="3">
    <location>
        <position position="317"/>
    </location>
    <ligand>
        <name>phosphoenolpyruvate</name>
        <dbReference type="ChEBI" id="CHEBI:58702"/>
    </ligand>
</feature>
<keyword evidence="4" id="KW-0057">Aromatic amino acid biosynthesis</keyword>
<feature type="binding site" evidence="3">
    <location>
        <position position="348"/>
    </location>
    <ligand>
        <name>phosphoenolpyruvate</name>
        <dbReference type="ChEBI" id="CHEBI:58702"/>
    </ligand>
</feature>
<dbReference type="NCBIfam" id="TIGR01358">
    <property type="entry name" value="DAHP_synth_II"/>
    <property type="match status" value="1"/>
</dbReference>
<name>A0AAQ0BWA4_9ACTO</name>
<dbReference type="SUPFAM" id="SSF51569">
    <property type="entry name" value="Aldolase"/>
    <property type="match status" value="1"/>
</dbReference>
<proteinExistence type="inferred from homology"/>
<comment type="catalytic activity">
    <reaction evidence="4">
        <text>D-erythrose 4-phosphate + phosphoenolpyruvate + H2O = 7-phospho-2-dehydro-3-deoxy-D-arabino-heptonate + phosphate</text>
        <dbReference type="Rhea" id="RHEA:14717"/>
        <dbReference type="ChEBI" id="CHEBI:15377"/>
        <dbReference type="ChEBI" id="CHEBI:16897"/>
        <dbReference type="ChEBI" id="CHEBI:43474"/>
        <dbReference type="ChEBI" id="CHEBI:58394"/>
        <dbReference type="ChEBI" id="CHEBI:58702"/>
        <dbReference type="EC" id="2.5.1.54"/>
    </reaction>
</comment>
<evidence type="ECO:0000313" key="6">
    <source>
        <dbReference type="EMBL" id="QQC44320.1"/>
    </source>
</evidence>
<organism evidence="6 7">
    <name type="scientific">Schaalia meyeri</name>
    <dbReference type="NCBI Taxonomy" id="52773"/>
    <lineage>
        <taxon>Bacteria</taxon>
        <taxon>Bacillati</taxon>
        <taxon>Actinomycetota</taxon>
        <taxon>Actinomycetes</taxon>
        <taxon>Actinomycetales</taxon>
        <taxon>Actinomycetaceae</taxon>
        <taxon>Schaalia</taxon>
    </lineage>
</organism>
<accession>A0AAQ0BWA4</accession>
<dbReference type="Proteomes" id="UP000595220">
    <property type="component" value="Chromosome"/>
</dbReference>
<dbReference type="AlphaFoldDB" id="A0AAQ0BWA4"/>
<feature type="binding site" evidence="3">
    <location>
        <position position="422"/>
    </location>
    <ligand>
        <name>Mn(2+)</name>
        <dbReference type="ChEBI" id="CHEBI:29035"/>
    </ligand>
</feature>
<feature type="binding site" evidence="3">
    <location>
        <position position="452"/>
    </location>
    <ligand>
        <name>Mn(2+)</name>
        <dbReference type="ChEBI" id="CHEBI:29035"/>
    </ligand>
</feature>